<dbReference type="RefSeq" id="WP_341440738.1">
    <property type="nucleotide sequence ID" value="NZ_JBBPCN010000001.1"/>
</dbReference>
<accession>A0ABU9CTI2</accession>
<dbReference type="SUPFAM" id="SSF52540">
    <property type="entry name" value="P-loop containing nucleoside triphosphate hydrolases"/>
    <property type="match status" value="1"/>
</dbReference>
<keyword evidence="4 5" id="KW-0067">ATP-binding</keyword>
<evidence type="ECO:0000256" key="3">
    <source>
        <dbReference type="ARBA" id="ARBA00022806"/>
    </source>
</evidence>
<keyword evidence="8" id="KW-1185">Reference proteome</keyword>
<dbReference type="PANTHER" id="PTHR11070">
    <property type="entry name" value="UVRD / RECB / PCRA DNA HELICASE FAMILY MEMBER"/>
    <property type="match status" value="1"/>
</dbReference>
<dbReference type="Pfam" id="PF00580">
    <property type="entry name" value="UvrD-helicase"/>
    <property type="match status" value="1"/>
</dbReference>
<keyword evidence="1 5" id="KW-0547">Nucleotide-binding</keyword>
<dbReference type="InterPro" id="IPR027785">
    <property type="entry name" value="UvrD-like_helicase_C"/>
</dbReference>
<keyword evidence="3 5" id="KW-0347">Helicase</keyword>
<evidence type="ECO:0000313" key="7">
    <source>
        <dbReference type="EMBL" id="MEK8070717.1"/>
    </source>
</evidence>
<evidence type="ECO:0000256" key="1">
    <source>
        <dbReference type="ARBA" id="ARBA00022741"/>
    </source>
</evidence>
<gene>
    <name evidence="7" type="ORF">AABD04_07645</name>
</gene>
<feature type="domain" description="UvrD-like helicase ATP-binding" evidence="6">
    <location>
        <begin position="3"/>
        <end position="564"/>
    </location>
</feature>
<proteinExistence type="predicted"/>
<name>A0ABU9CTI2_9NOCA</name>
<dbReference type="Gene3D" id="3.40.50.300">
    <property type="entry name" value="P-loop containing nucleotide triphosphate hydrolases"/>
    <property type="match status" value="2"/>
</dbReference>
<dbReference type="Proteomes" id="UP001456513">
    <property type="component" value="Unassembled WGS sequence"/>
</dbReference>
<dbReference type="EMBL" id="JBBPCN010000001">
    <property type="protein sequence ID" value="MEK8070717.1"/>
    <property type="molecule type" value="Genomic_DNA"/>
</dbReference>
<protein>
    <submittedName>
        <fullName evidence="7">UvrD-helicase domain-containing protein</fullName>
    </submittedName>
</protein>
<sequence length="595" mass="65196">MVVLDEAQRRVVNAPAEARLMVEAPAGSGKTEVVASRIAYLGADEGLSATAEILVLSFSRAAVHAVRTRVSEGERVEANVRTFDSFASQLLLDFDIEPLSSYDQRIRQATAALTALQDPPDLIADLAHVLIDEVQDLVGDRAEFVLAVLAHLDAHAGITVLGDPLQGIYDFVLDDSSSAMSFDAFFDALTGEFGLQRLTLEHNYRARGADCVRLANVVRGLRLETDPSCALDLLDGFEGSLPQVDQPSDWKFLQYYFGRTAVLCRSNAEVLRISRSMVDHGIRHVVRRPARSSGAARWIAPALCRLSGPIVAQSDVESALRIQLDDLNAENAWYVLKSAEGRSRNYKQIDLGRLRAKVRSAAMPIALTQGDDLEVIVSTIHRAKGLEFDNVVIVESTVGFEEEPWAQVRRRYVALSRARDSIALTRLPQARSSIREFDWLANRLQERVGRSGQTRARAIEFCPADVYSDRPSAGDEVDARAVQQILEAALPGVAVEGTLDTALSSVNHPIYTLRIDGAPIGRTADEFGHAFASLFRIKQGFWPAELVDLTLASVETTAGDPRFTEEAGLGPGGFWLVPRVVGLAKPLWDVMEEAR</sequence>
<organism evidence="7 8">
    <name type="scientific">Rhodococcus navarretei</name>
    <dbReference type="NCBI Taxonomy" id="3128981"/>
    <lineage>
        <taxon>Bacteria</taxon>
        <taxon>Bacillati</taxon>
        <taxon>Actinomycetota</taxon>
        <taxon>Actinomycetes</taxon>
        <taxon>Mycobacteriales</taxon>
        <taxon>Nocardiaceae</taxon>
        <taxon>Rhodococcus</taxon>
    </lineage>
</organism>
<reference evidence="7 8" key="1">
    <citation type="submission" date="2024-03" db="EMBL/GenBank/DDBJ databases">
        <title>Rhodococcus navarretei sp. nov. and Pseudarthrobacter quantumdoti sp. nov., two new species with the ability to biosynthesize Quantum Dots isolated from soil samples at Union Glacier, Antarctica.</title>
        <authorList>
            <person name="Vargas M."/>
        </authorList>
    </citation>
    <scope>NUCLEOTIDE SEQUENCE [LARGE SCALE GENOMIC DNA]</scope>
    <source>
        <strain evidence="7 8">EXRC-4A-4</strain>
    </source>
</reference>
<comment type="caution">
    <text evidence="7">The sequence shown here is derived from an EMBL/GenBank/DDBJ whole genome shotgun (WGS) entry which is preliminary data.</text>
</comment>
<evidence type="ECO:0000256" key="2">
    <source>
        <dbReference type="ARBA" id="ARBA00022801"/>
    </source>
</evidence>
<evidence type="ECO:0000259" key="6">
    <source>
        <dbReference type="PROSITE" id="PS51198"/>
    </source>
</evidence>
<dbReference type="InterPro" id="IPR027417">
    <property type="entry name" value="P-loop_NTPase"/>
</dbReference>
<evidence type="ECO:0000256" key="4">
    <source>
        <dbReference type="ARBA" id="ARBA00022840"/>
    </source>
</evidence>
<dbReference type="InterPro" id="IPR014016">
    <property type="entry name" value="UvrD-like_ATP-bd"/>
</dbReference>
<dbReference type="Pfam" id="PF13538">
    <property type="entry name" value="UvrD_C_2"/>
    <property type="match status" value="1"/>
</dbReference>
<dbReference type="InterPro" id="IPR000212">
    <property type="entry name" value="DNA_helicase_UvrD/REP"/>
</dbReference>
<feature type="binding site" evidence="5">
    <location>
        <begin position="24"/>
        <end position="31"/>
    </location>
    <ligand>
        <name>ATP</name>
        <dbReference type="ChEBI" id="CHEBI:30616"/>
    </ligand>
</feature>
<evidence type="ECO:0000256" key="5">
    <source>
        <dbReference type="PROSITE-ProRule" id="PRU00560"/>
    </source>
</evidence>
<evidence type="ECO:0000313" key="8">
    <source>
        <dbReference type="Proteomes" id="UP001456513"/>
    </source>
</evidence>
<dbReference type="PROSITE" id="PS51198">
    <property type="entry name" value="UVRD_HELICASE_ATP_BIND"/>
    <property type="match status" value="1"/>
</dbReference>
<keyword evidence="2 5" id="KW-0378">Hydrolase</keyword>